<evidence type="ECO:0000256" key="19">
    <source>
        <dbReference type="RuleBase" id="RU004171"/>
    </source>
</evidence>
<dbReference type="FunFam" id="3.40.50.720:FF:000062">
    <property type="entry name" value="Homoserine dehydrogenase"/>
    <property type="match status" value="1"/>
</dbReference>
<dbReference type="NCBIfam" id="NF004976">
    <property type="entry name" value="PRK06349.1"/>
    <property type="match status" value="1"/>
</dbReference>
<organism evidence="21 22">
    <name type="scientific">Alteribacter lacisalsi</name>
    <dbReference type="NCBI Taxonomy" id="2045244"/>
    <lineage>
        <taxon>Bacteria</taxon>
        <taxon>Bacillati</taxon>
        <taxon>Bacillota</taxon>
        <taxon>Bacilli</taxon>
        <taxon>Bacillales</taxon>
        <taxon>Bacillaceae</taxon>
        <taxon>Alteribacter</taxon>
    </lineage>
</organism>
<sequence length="431" mass="46953">MNNSINIGLLGLGTVGSGVVHIIDQHQDKLKHQVGCSVTISKILVNDLHKQRDVHLNGSRLTTDPDEILNDPDVHVVLEVMGGIEESRRYILQALENKKHVVTANKDLVAVYGSELLQAASRNKCDLFYEASVAGGIPIIRSLVDGLASDKITKMMGILNGTTNYILTKMTKEGRDYHEVLKEAQDLGYAESDPTADVEGIDAARKTAILGTLGFSMPIELEDVNVAGISNVTTEDLDYSHELGLTMKLIGIAERTGNKVEVSVQPTLFPHEHPLASVNDEFNAVYVYGEAVGETMFFGPGAGKLPTATAVVSDLVEVMKNMRLGVNGNKVSEPQFEKQLKSDDEIFSKYFLRIHAKDQAGTFAALTSVFSENDVSLEKILQRPVVGQEVAEIIVTTHQVSKQNYDGVIKALAELDVVDHVKSSYRVEGGK</sequence>
<dbReference type="InterPro" id="IPR005106">
    <property type="entry name" value="Asp/hSer_DH_NAD-bd"/>
</dbReference>
<dbReference type="Gene3D" id="3.40.50.720">
    <property type="entry name" value="NAD(P)-binding Rossmann-like Domain"/>
    <property type="match status" value="1"/>
</dbReference>
<comment type="cofactor">
    <cofactor evidence="1">
        <name>a metal cation</name>
        <dbReference type="ChEBI" id="CHEBI:25213"/>
    </cofactor>
</comment>
<dbReference type="SUPFAM" id="SSF55347">
    <property type="entry name" value="Glyceraldehyde-3-phosphate dehydrogenase-like, C-terminal domain"/>
    <property type="match status" value="1"/>
</dbReference>
<evidence type="ECO:0000256" key="9">
    <source>
        <dbReference type="ARBA" id="ARBA00022723"/>
    </source>
</evidence>
<dbReference type="PROSITE" id="PS51671">
    <property type="entry name" value="ACT"/>
    <property type="match status" value="1"/>
</dbReference>
<evidence type="ECO:0000256" key="7">
    <source>
        <dbReference type="ARBA" id="ARBA00022605"/>
    </source>
</evidence>
<evidence type="ECO:0000256" key="18">
    <source>
        <dbReference type="RuleBase" id="RU000579"/>
    </source>
</evidence>
<dbReference type="GO" id="GO:0009086">
    <property type="term" value="P:methionine biosynthetic process"/>
    <property type="evidence" value="ECO:0007669"/>
    <property type="project" value="UniProtKB-KW"/>
</dbReference>
<dbReference type="CDD" id="cd04881">
    <property type="entry name" value="ACT_HSDH-Hom"/>
    <property type="match status" value="1"/>
</dbReference>
<dbReference type="PANTHER" id="PTHR43331">
    <property type="entry name" value="HOMOSERINE DEHYDROGENASE"/>
    <property type="match status" value="1"/>
</dbReference>
<dbReference type="InterPro" id="IPR019811">
    <property type="entry name" value="HDH_CS"/>
</dbReference>
<dbReference type="Pfam" id="PF01842">
    <property type="entry name" value="ACT"/>
    <property type="match status" value="1"/>
</dbReference>
<dbReference type="SUPFAM" id="SSF51735">
    <property type="entry name" value="NAD(P)-binding Rossmann-fold domains"/>
    <property type="match status" value="1"/>
</dbReference>
<dbReference type="EC" id="1.1.1.3" evidence="5 18"/>
<comment type="catalytic activity">
    <reaction evidence="15">
        <text>L-homoserine + NADP(+) = L-aspartate 4-semialdehyde + NADPH + H(+)</text>
        <dbReference type="Rhea" id="RHEA:15761"/>
        <dbReference type="ChEBI" id="CHEBI:15378"/>
        <dbReference type="ChEBI" id="CHEBI:57476"/>
        <dbReference type="ChEBI" id="CHEBI:57783"/>
        <dbReference type="ChEBI" id="CHEBI:58349"/>
        <dbReference type="ChEBI" id="CHEBI:537519"/>
        <dbReference type="EC" id="1.1.1.3"/>
    </reaction>
    <physiologicalReaction direction="right-to-left" evidence="15">
        <dbReference type="Rhea" id="RHEA:15763"/>
    </physiologicalReaction>
</comment>
<evidence type="ECO:0000313" key="21">
    <source>
        <dbReference type="EMBL" id="PYZ97065.1"/>
    </source>
</evidence>
<dbReference type="AlphaFoldDB" id="A0A2W0HHY5"/>
<evidence type="ECO:0000256" key="11">
    <source>
        <dbReference type="ARBA" id="ARBA00023002"/>
    </source>
</evidence>
<evidence type="ECO:0000256" key="3">
    <source>
        <dbReference type="ARBA" id="ARBA00005062"/>
    </source>
</evidence>
<evidence type="ECO:0000256" key="16">
    <source>
        <dbReference type="PIRSR" id="PIRSR000098-1"/>
    </source>
</evidence>
<evidence type="ECO:0000256" key="10">
    <source>
        <dbReference type="ARBA" id="ARBA00022857"/>
    </source>
</evidence>
<dbReference type="PANTHER" id="PTHR43331:SF1">
    <property type="entry name" value="HOMOSERINE DEHYDROGENASE"/>
    <property type="match status" value="1"/>
</dbReference>
<feature type="domain" description="ACT" evidence="20">
    <location>
        <begin position="351"/>
        <end position="426"/>
    </location>
</feature>
<keyword evidence="22" id="KW-1185">Reference proteome</keyword>
<feature type="active site" description="Proton donor" evidence="16">
    <location>
        <position position="206"/>
    </location>
</feature>
<dbReference type="Gene3D" id="3.30.70.260">
    <property type="match status" value="1"/>
</dbReference>
<evidence type="ECO:0000256" key="6">
    <source>
        <dbReference type="ARBA" id="ARBA00013376"/>
    </source>
</evidence>
<dbReference type="InterPro" id="IPR045865">
    <property type="entry name" value="ACT-like_dom_sf"/>
</dbReference>
<dbReference type="UniPathway" id="UPA00051">
    <property type="reaction ID" value="UER00465"/>
</dbReference>
<evidence type="ECO:0000256" key="5">
    <source>
        <dbReference type="ARBA" id="ARBA00013213"/>
    </source>
</evidence>
<dbReference type="OrthoDB" id="9808167at2"/>
<evidence type="ECO:0000256" key="13">
    <source>
        <dbReference type="ARBA" id="ARBA00023053"/>
    </source>
</evidence>
<evidence type="ECO:0000256" key="12">
    <source>
        <dbReference type="ARBA" id="ARBA00023027"/>
    </source>
</evidence>
<comment type="pathway">
    <text evidence="2 18">Amino-acid biosynthesis; L-threonine biosynthesis; L-threonine from L-aspartate: step 3/5.</text>
</comment>
<dbReference type="PIRSF" id="PIRSF000098">
    <property type="entry name" value="Homoser_dehydrog"/>
    <property type="match status" value="1"/>
</dbReference>
<dbReference type="InterPro" id="IPR002912">
    <property type="entry name" value="ACT_dom"/>
</dbReference>
<evidence type="ECO:0000259" key="20">
    <source>
        <dbReference type="PROSITE" id="PS51671"/>
    </source>
</evidence>
<dbReference type="GO" id="GO:0004412">
    <property type="term" value="F:homoserine dehydrogenase activity"/>
    <property type="evidence" value="ECO:0007669"/>
    <property type="project" value="UniProtKB-EC"/>
</dbReference>
<keyword evidence="14 18" id="KW-0486">Methionine biosynthesis</keyword>
<dbReference type="InterPro" id="IPR016204">
    <property type="entry name" value="HDH"/>
</dbReference>
<dbReference type="GO" id="GO:0009088">
    <property type="term" value="P:threonine biosynthetic process"/>
    <property type="evidence" value="ECO:0007669"/>
    <property type="project" value="UniProtKB-UniPathway"/>
</dbReference>
<accession>A0A2W0HHY5</accession>
<keyword evidence="13" id="KW-0915">Sodium</keyword>
<evidence type="ECO:0000256" key="17">
    <source>
        <dbReference type="PIRSR" id="PIRSR000098-2"/>
    </source>
</evidence>
<feature type="binding site" evidence="17">
    <location>
        <begin position="10"/>
        <end position="17"/>
    </location>
    <ligand>
        <name>NADP(+)</name>
        <dbReference type="ChEBI" id="CHEBI:58349"/>
    </ligand>
</feature>
<dbReference type="GO" id="GO:0050661">
    <property type="term" value="F:NADP binding"/>
    <property type="evidence" value="ECO:0007669"/>
    <property type="project" value="InterPro"/>
</dbReference>
<protein>
    <recommendedName>
        <fullName evidence="6 18">Homoserine dehydrogenase</fullName>
        <ecNumber evidence="5 18">1.1.1.3</ecNumber>
    </recommendedName>
</protein>
<dbReference type="SUPFAM" id="SSF55021">
    <property type="entry name" value="ACT-like"/>
    <property type="match status" value="1"/>
</dbReference>
<evidence type="ECO:0000256" key="8">
    <source>
        <dbReference type="ARBA" id="ARBA00022697"/>
    </source>
</evidence>
<dbReference type="InterPro" id="IPR001342">
    <property type="entry name" value="HDH_cat"/>
</dbReference>
<feature type="binding site" evidence="17">
    <location>
        <position position="191"/>
    </location>
    <ligand>
        <name>L-homoserine</name>
        <dbReference type="ChEBI" id="CHEBI:57476"/>
    </ligand>
</feature>
<name>A0A2W0HHY5_9BACI</name>
<dbReference type="PROSITE" id="PS01042">
    <property type="entry name" value="HOMOSER_DHGENASE"/>
    <property type="match status" value="1"/>
</dbReference>
<gene>
    <name evidence="21" type="ORF">CR205_00195</name>
</gene>
<dbReference type="Pfam" id="PF03447">
    <property type="entry name" value="NAD_binding_3"/>
    <property type="match status" value="1"/>
</dbReference>
<dbReference type="GO" id="GO:0046872">
    <property type="term" value="F:metal ion binding"/>
    <property type="evidence" value="ECO:0007669"/>
    <property type="project" value="UniProtKB-KW"/>
</dbReference>
<evidence type="ECO:0000256" key="15">
    <source>
        <dbReference type="ARBA" id="ARBA00048841"/>
    </source>
</evidence>
<proteinExistence type="inferred from homology"/>
<evidence type="ECO:0000313" key="22">
    <source>
        <dbReference type="Proteomes" id="UP000248066"/>
    </source>
</evidence>
<evidence type="ECO:0000256" key="14">
    <source>
        <dbReference type="ARBA" id="ARBA00023167"/>
    </source>
</evidence>
<evidence type="ECO:0000256" key="4">
    <source>
        <dbReference type="ARBA" id="ARBA00006753"/>
    </source>
</evidence>
<dbReference type="Gene3D" id="3.30.360.10">
    <property type="entry name" value="Dihydrodipicolinate Reductase, domain 2"/>
    <property type="match status" value="1"/>
</dbReference>
<feature type="binding site" evidence="17">
    <location>
        <position position="106"/>
    </location>
    <ligand>
        <name>NADPH</name>
        <dbReference type="ChEBI" id="CHEBI:57783"/>
    </ligand>
</feature>
<comment type="similarity">
    <text evidence="4 19">Belongs to the homoserine dehydrogenase family.</text>
</comment>
<reference evidence="21 22" key="1">
    <citation type="submission" date="2017-10" db="EMBL/GenBank/DDBJ databases">
        <title>Bacillus sp. nov., a halophilic bacterium isolated from a Yangshapao Lake.</title>
        <authorList>
            <person name="Wang H."/>
        </authorList>
    </citation>
    <scope>NUCLEOTIDE SEQUENCE [LARGE SCALE GENOMIC DNA]</scope>
    <source>
        <strain evidence="21 22">YSP-3</strain>
    </source>
</reference>
<keyword evidence="7 18" id="KW-0028">Amino-acid biosynthesis</keyword>
<keyword evidence="10 17" id="KW-0521">NADP</keyword>
<dbReference type="RefSeq" id="WP_110515766.1">
    <property type="nucleotide sequence ID" value="NZ_PDOF01000001.1"/>
</dbReference>
<evidence type="ECO:0000256" key="1">
    <source>
        <dbReference type="ARBA" id="ARBA00001920"/>
    </source>
</evidence>
<keyword evidence="9" id="KW-0479">Metal-binding</keyword>
<keyword evidence="11 18" id="KW-0560">Oxidoreductase</keyword>
<comment type="caution">
    <text evidence="21">The sequence shown here is derived from an EMBL/GenBank/DDBJ whole genome shotgun (WGS) entry which is preliminary data.</text>
</comment>
<comment type="pathway">
    <text evidence="3 18">Amino-acid biosynthesis; L-methionine biosynthesis via de novo pathway; L-homoserine from L-aspartate: step 3/3.</text>
</comment>
<evidence type="ECO:0000256" key="2">
    <source>
        <dbReference type="ARBA" id="ARBA00005056"/>
    </source>
</evidence>
<keyword evidence="8 18" id="KW-0791">Threonine biosynthesis</keyword>
<dbReference type="Pfam" id="PF00742">
    <property type="entry name" value="Homoserine_dh"/>
    <property type="match status" value="1"/>
</dbReference>
<dbReference type="EMBL" id="PDOF01000001">
    <property type="protein sequence ID" value="PYZ97065.1"/>
    <property type="molecule type" value="Genomic_DNA"/>
</dbReference>
<dbReference type="InterPro" id="IPR036291">
    <property type="entry name" value="NAD(P)-bd_dom_sf"/>
</dbReference>
<dbReference type="Proteomes" id="UP000248066">
    <property type="component" value="Unassembled WGS sequence"/>
</dbReference>
<dbReference type="UniPathway" id="UPA00050">
    <property type="reaction ID" value="UER00063"/>
</dbReference>
<dbReference type="FunFam" id="3.30.360.10:FF:000005">
    <property type="entry name" value="Homoserine dehydrogenase"/>
    <property type="match status" value="1"/>
</dbReference>
<keyword evidence="12" id="KW-0520">NAD</keyword>